<evidence type="ECO:0000256" key="1">
    <source>
        <dbReference type="SAM" id="MobiDB-lite"/>
    </source>
</evidence>
<evidence type="ECO:0000313" key="2">
    <source>
        <dbReference type="EMBL" id="ARO88985.1"/>
    </source>
</evidence>
<protein>
    <recommendedName>
        <fullName evidence="4">Glycine zipper 2TM domain-containing protein</fullName>
    </recommendedName>
</protein>
<sequence>MIIALIMLLPACQSAETRRAGGLIGSIAGSIGGSYLGGYLGGGTAGRIAGAVAGGLAGYYVGAGIGGYLGKEDKQKMAQASQTAFDTGQTQTFSNPDTGVKGRAEIVPSTQTAQQGDDCKTIRQTIVLKDGKTVTEDIKSCKNPQ</sequence>
<feature type="compositionally biased region" description="Polar residues" evidence="1">
    <location>
        <begin position="79"/>
        <end position="97"/>
    </location>
</feature>
<organism evidence="2 3">
    <name type="scientific">Nitrosospira lacus</name>
    <dbReference type="NCBI Taxonomy" id="1288494"/>
    <lineage>
        <taxon>Bacteria</taxon>
        <taxon>Pseudomonadati</taxon>
        <taxon>Pseudomonadota</taxon>
        <taxon>Betaproteobacteria</taxon>
        <taxon>Nitrosomonadales</taxon>
        <taxon>Nitrosomonadaceae</taxon>
        <taxon>Nitrosospira</taxon>
    </lineage>
</organism>
<dbReference type="KEGG" id="nlc:EBAPG3_002400"/>
<evidence type="ECO:0000313" key="3">
    <source>
        <dbReference type="Proteomes" id="UP000012179"/>
    </source>
</evidence>
<evidence type="ECO:0008006" key="4">
    <source>
        <dbReference type="Google" id="ProtNLM"/>
    </source>
</evidence>
<reference evidence="2 3" key="1">
    <citation type="journal article" date="2015" name="Int. J. Syst. Evol. Microbiol.">
        <title>Nitrosospira lacus sp. nov., a psychrotolerant, ammonia-oxidizing bacterium from sandy lake sediment.</title>
        <authorList>
            <person name="Urakawa H."/>
            <person name="Garcia J.C."/>
            <person name="Nielsen J.L."/>
            <person name="Le V.Q."/>
            <person name="Kozlowski J.A."/>
            <person name="Stein L.Y."/>
            <person name="Lim C.K."/>
            <person name="Pommerening-Roser A."/>
            <person name="Martens-Habbena W."/>
            <person name="Stahl D.A."/>
            <person name="Klotz M.G."/>
        </authorList>
    </citation>
    <scope>NUCLEOTIDE SEQUENCE [LARGE SCALE GENOMIC DNA]</scope>
    <source>
        <strain evidence="2 3">APG3</strain>
    </source>
</reference>
<dbReference type="AlphaFoldDB" id="A0A1W6ST81"/>
<keyword evidence="3" id="KW-1185">Reference proteome</keyword>
<feature type="region of interest" description="Disordered" evidence="1">
    <location>
        <begin position="79"/>
        <end position="102"/>
    </location>
</feature>
<dbReference type="Proteomes" id="UP000012179">
    <property type="component" value="Chromosome"/>
</dbReference>
<accession>A0A1W6ST81</accession>
<dbReference type="eggNOG" id="COG4520">
    <property type="taxonomic scope" value="Bacteria"/>
</dbReference>
<dbReference type="EMBL" id="CP021106">
    <property type="protein sequence ID" value="ARO88985.1"/>
    <property type="molecule type" value="Genomic_DNA"/>
</dbReference>
<gene>
    <name evidence="2" type="ORF">EBAPG3_002400</name>
</gene>
<proteinExistence type="predicted"/>
<name>A0A1W6ST81_9PROT</name>